<feature type="binding site" evidence="7">
    <location>
        <position position="271"/>
    </location>
    <ligand>
        <name>O2</name>
        <dbReference type="ChEBI" id="CHEBI:15379"/>
    </ligand>
</feature>
<evidence type="ECO:0000256" key="8">
    <source>
        <dbReference type="RuleBase" id="RU004455"/>
    </source>
</evidence>
<dbReference type="EMBL" id="NOVD01000004">
    <property type="protein sequence ID" value="PCK27681.1"/>
    <property type="molecule type" value="Genomic_DNA"/>
</dbReference>
<dbReference type="PRINTS" id="PR00093">
    <property type="entry name" value="URICASE"/>
</dbReference>
<feature type="binding site" evidence="7">
    <location>
        <position position="185"/>
    </location>
    <ligand>
        <name>5-hydroxyisourate</name>
        <dbReference type="ChEBI" id="CHEBI:18072"/>
    </ligand>
</feature>
<dbReference type="GO" id="GO:0004846">
    <property type="term" value="F:urate oxidase activity"/>
    <property type="evidence" value="ECO:0007669"/>
    <property type="project" value="UniProtKB-EC"/>
</dbReference>
<gene>
    <name evidence="9" type="primary">pucL</name>
    <name evidence="9" type="ORF">CHR55_09225</name>
</gene>
<reference evidence="9 10" key="1">
    <citation type="submission" date="2017-07" db="EMBL/GenBank/DDBJ databases">
        <title>Draft sequence of Rhodococcus enclensis 23b-28.</title>
        <authorList>
            <person name="Besaury L."/>
            <person name="Sancelme M."/>
            <person name="Amato P."/>
            <person name="Lallement A."/>
            <person name="Delort A.-M."/>
        </authorList>
    </citation>
    <scope>NUCLEOTIDE SEQUENCE [LARGE SCALE GENOMIC DNA]</scope>
    <source>
        <strain evidence="9 10">23b-28</strain>
    </source>
</reference>
<feature type="active site" description="Charge relay system" evidence="6">
    <location>
        <position position="34"/>
    </location>
</feature>
<dbReference type="GO" id="GO:0019628">
    <property type="term" value="P:urate catabolic process"/>
    <property type="evidence" value="ECO:0007669"/>
    <property type="project" value="UniProtKB-UniPathway"/>
</dbReference>
<dbReference type="SUPFAM" id="SSF55620">
    <property type="entry name" value="Tetrahydrobiopterin biosynthesis enzymes-like"/>
    <property type="match status" value="2"/>
</dbReference>
<comment type="similarity">
    <text evidence="2 5 8">Belongs to the uricase family.</text>
</comment>
<feature type="binding site" evidence="7">
    <location>
        <position position="80"/>
    </location>
    <ligand>
        <name>5-hydroxyisourate</name>
        <dbReference type="ChEBI" id="CHEBI:18072"/>
    </ligand>
</feature>
<keyword evidence="4 5" id="KW-0560">Oxidoreductase</keyword>
<feature type="binding site" evidence="7">
    <location>
        <position position="271"/>
    </location>
    <ligand>
        <name>5-hydroxyisourate</name>
        <dbReference type="ChEBI" id="CHEBI:18072"/>
    </ligand>
</feature>
<feature type="binding site" evidence="7">
    <location>
        <position position="202"/>
    </location>
    <ligand>
        <name>urate</name>
        <dbReference type="ChEBI" id="CHEBI:17775"/>
    </ligand>
</feature>
<feature type="binding site" evidence="7">
    <location>
        <position position="271"/>
    </location>
    <ligand>
        <name>urate</name>
        <dbReference type="ChEBI" id="CHEBI:17775"/>
    </ligand>
</feature>
<dbReference type="AlphaFoldDB" id="A0A2A5JFE9"/>
<evidence type="ECO:0000313" key="10">
    <source>
        <dbReference type="Proteomes" id="UP000230886"/>
    </source>
</evidence>
<comment type="caution">
    <text evidence="9">The sequence shown here is derived from an EMBL/GenBank/DDBJ whole genome shotgun (WGS) entry which is preliminary data.</text>
</comment>
<evidence type="ECO:0000256" key="4">
    <source>
        <dbReference type="ARBA" id="ARBA00023002"/>
    </source>
</evidence>
<evidence type="ECO:0000256" key="1">
    <source>
        <dbReference type="ARBA" id="ARBA00004831"/>
    </source>
</evidence>
<evidence type="ECO:0000256" key="6">
    <source>
        <dbReference type="PIRSR" id="PIRSR000241-1"/>
    </source>
</evidence>
<evidence type="ECO:0000256" key="2">
    <source>
        <dbReference type="ARBA" id="ARBA00009760"/>
    </source>
</evidence>
<feature type="active site" description="Charge relay system" evidence="6">
    <location>
        <position position="79"/>
    </location>
</feature>
<dbReference type="EC" id="1.7.3.3" evidence="5 8"/>
<dbReference type="PANTHER" id="PTHR42874:SF1">
    <property type="entry name" value="URICASE"/>
    <property type="match status" value="1"/>
</dbReference>
<comment type="catalytic activity">
    <reaction evidence="5 8">
        <text>urate + O2 + H2O = 5-hydroxyisourate + H2O2</text>
        <dbReference type="Rhea" id="RHEA:21368"/>
        <dbReference type="ChEBI" id="CHEBI:15377"/>
        <dbReference type="ChEBI" id="CHEBI:15379"/>
        <dbReference type="ChEBI" id="CHEBI:16240"/>
        <dbReference type="ChEBI" id="CHEBI:17775"/>
        <dbReference type="ChEBI" id="CHEBI:18072"/>
        <dbReference type="EC" id="1.7.3.3"/>
    </reaction>
</comment>
<dbReference type="InterPro" id="IPR002042">
    <property type="entry name" value="Uricase"/>
</dbReference>
<comment type="function">
    <text evidence="5 8">Catalyzes the oxidation of uric acid to 5-hydroxyisourate, which is further processed to form (S)-allantoin.</text>
</comment>
<evidence type="ECO:0000313" key="9">
    <source>
        <dbReference type="EMBL" id="PCK27681.1"/>
    </source>
</evidence>
<dbReference type="Proteomes" id="UP000230886">
    <property type="component" value="Unassembled WGS sequence"/>
</dbReference>
<feature type="binding site" evidence="7">
    <location>
        <position position="79"/>
    </location>
    <ligand>
        <name>O2</name>
        <dbReference type="ChEBI" id="CHEBI:15379"/>
    </ligand>
</feature>
<feature type="binding site" evidence="7">
    <location>
        <position position="185"/>
    </location>
    <ligand>
        <name>urate</name>
        <dbReference type="ChEBI" id="CHEBI:17775"/>
    </ligand>
</feature>
<accession>A0A2A5JFE9</accession>
<feature type="binding site" evidence="7">
    <location>
        <position position="245"/>
    </location>
    <ligand>
        <name>5-hydroxyisourate</name>
        <dbReference type="ChEBI" id="CHEBI:18072"/>
    </ligand>
</feature>
<proteinExistence type="inferred from homology"/>
<organism evidence="9 10">
    <name type="scientific">Rhodococcus qingshengii</name>
    <dbReference type="NCBI Taxonomy" id="334542"/>
    <lineage>
        <taxon>Bacteria</taxon>
        <taxon>Bacillati</taxon>
        <taxon>Actinomycetota</taxon>
        <taxon>Actinomycetes</taxon>
        <taxon>Mycobacteriales</taxon>
        <taxon>Nocardiaceae</taxon>
        <taxon>Rhodococcus</taxon>
        <taxon>Rhodococcus erythropolis group</taxon>
    </lineage>
</organism>
<protein>
    <recommendedName>
        <fullName evidence="5 8">Uricase</fullName>
        <ecNumber evidence="5 8">1.7.3.3</ecNumber>
    </recommendedName>
    <alternativeName>
        <fullName evidence="5">Urate oxidase</fullName>
    </alternativeName>
</protein>
<feature type="binding site" evidence="7">
    <location>
        <position position="202"/>
    </location>
    <ligand>
        <name>5-hydroxyisourate</name>
        <dbReference type="ChEBI" id="CHEBI:18072"/>
    </ligand>
</feature>
<keyword evidence="3 5" id="KW-0659">Purine metabolism</keyword>
<dbReference type="NCBIfam" id="TIGR03383">
    <property type="entry name" value="urate_oxi"/>
    <property type="match status" value="1"/>
</dbReference>
<feature type="binding site" evidence="7">
    <location>
        <position position="245"/>
    </location>
    <ligand>
        <name>urate</name>
        <dbReference type="ChEBI" id="CHEBI:17775"/>
    </ligand>
</feature>
<comment type="pathway">
    <text evidence="1 5">Purine metabolism; urate degradation; (S)-allantoin from urate: step 1/3.</text>
</comment>
<dbReference type="UniPathway" id="UPA00394">
    <property type="reaction ID" value="UER00650"/>
</dbReference>
<feature type="binding site" evidence="7">
    <location>
        <position position="79"/>
    </location>
    <ligand>
        <name>5-hydroxyisourate</name>
        <dbReference type="ChEBI" id="CHEBI:18072"/>
    </ligand>
</feature>
<evidence type="ECO:0000256" key="3">
    <source>
        <dbReference type="ARBA" id="ARBA00022631"/>
    </source>
</evidence>
<feature type="active site" description="Charge relay system" evidence="6">
    <location>
        <position position="273"/>
    </location>
</feature>
<dbReference type="Pfam" id="PF01014">
    <property type="entry name" value="Uricase"/>
    <property type="match status" value="2"/>
</dbReference>
<feature type="binding site" evidence="7">
    <location>
        <position position="80"/>
    </location>
    <ligand>
        <name>urate</name>
        <dbReference type="ChEBI" id="CHEBI:17775"/>
    </ligand>
</feature>
<dbReference type="PIRSF" id="PIRSF000241">
    <property type="entry name" value="Urate_oxidase"/>
    <property type="match status" value="1"/>
</dbReference>
<evidence type="ECO:0000256" key="5">
    <source>
        <dbReference type="PIRNR" id="PIRNR000241"/>
    </source>
</evidence>
<dbReference type="GO" id="GO:0006144">
    <property type="term" value="P:purine nucleobase metabolic process"/>
    <property type="evidence" value="ECO:0007669"/>
    <property type="project" value="UniProtKB-KW"/>
</dbReference>
<name>A0A2A5JFE9_RHOSG</name>
<dbReference type="PANTHER" id="PTHR42874">
    <property type="entry name" value="URICASE"/>
    <property type="match status" value="1"/>
</dbReference>
<dbReference type="Gene3D" id="3.10.270.10">
    <property type="entry name" value="Urate Oxidase"/>
    <property type="match status" value="1"/>
</dbReference>
<feature type="binding site" evidence="7">
    <location>
        <position position="79"/>
    </location>
    <ligand>
        <name>urate</name>
        <dbReference type="ChEBI" id="CHEBI:17775"/>
    </ligand>
</feature>
<evidence type="ECO:0000256" key="7">
    <source>
        <dbReference type="PIRSR" id="PIRSR000241-2"/>
    </source>
</evidence>
<sequence length="325" mass="36113">MTTENITTGNITTGVTSTDRLSGSIELTGHQYGKAENRVVRIYRDTPRHEIHDINVSTCLRGDFADAYLTGDQSKVLPTDTQKQTAYSYAKEKGLISIETYGLELARHFVDDIEPVSGARIEIEEYAWERAIVDGSEHDYTWIRKGQEVRTASITVSDTGTADAGTWVIGGLKDLVILKSTGSEFSGFLEDPYTILEPTDDRVMATTLVAQWRFVTTDVDWESVYVGIKAQIVKQFAQVHSLALQQTLFQIGKAILEEFPIIAEVRLSAPNKHHFEYALGRFGVENDNEVFHAADRPYGLIQAAVSRSDAPDAGPSWTPYSGWLS</sequence>